<feature type="domain" description="C2H2-type" evidence="2">
    <location>
        <begin position="36"/>
        <end position="62"/>
    </location>
</feature>
<feature type="domain" description="C2H2-type" evidence="2">
    <location>
        <begin position="64"/>
        <end position="92"/>
    </location>
</feature>
<dbReference type="GO" id="GO:0008270">
    <property type="term" value="F:zinc ion binding"/>
    <property type="evidence" value="ECO:0007669"/>
    <property type="project" value="UniProtKB-KW"/>
</dbReference>
<sequence>QDAVGAHRDSQEFTARIRKLYAKHVREPHTARRQIFQCDCGKWYSNRATLNRHRKYECGKDPMFKCPYCPKKCKRKCNLASHIKIRHRDQGWQENKNTSLLDSDSYYS</sequence>
<evidence type="ECO:0000313" key="3">
    <source>
        <dbReference type="EMBL" id="JAS11688.1"/>
    </source>
</evidence>
<reference evidence="3" key="1">
    <citation type="submission" date="2015-12" db="EMBL/GenBank/DDBJ databases">
        <title>De novo transcriptome assembly of four potential Pierce s Disease insect vectors from Arizona vineyards.</title>
        <authorList>
            <person name="Tassone E.E."/>
        </authorList>
    </citation>
    <scope>NUCLEOTIDE SEQUENCE</scope>
</reference>
<feature type="non-terminal residue" evidence="3">
    <location>
        <position position="1"/>
    </location>
</feature>
<accession>A0A1B6CE50</accession>
<dbReference type="InterPro" id="IPR036236">
    <property type="entry name" value="Znf_C2H2_sf"/>
</dbReference>
<dbReference type="SUPFAM" id="SSF57667">
    <property type="entry name" value="beta-beta-alpha zinc fingers"/>
    <property type="match status" value="1"/>
</dbReference>
<dbReference type="SMART" id="SM00355">
    <property type="entry name" value="ZnF_C2H2"/>
    <property type="match status" value="1"/>
</dbReference>
<evidence type="ECO:0000259" key="2">
    <source>
        <dbReference type="PROSITE" id="PS50157"/>
    </source>
</evidence>
<organism evidence="3">
    <name type="scientific">Clastoptera arizonana</name>
    <name type="common">Arizona spittle bug</name>
    <dbReference type="NCBI Taxonomy" id="38151"/>
    <lineage>
        <taxon>Eukaryota</taxon>
        <taxon>Metazoa</taxon>
        <taxon>Ecdysozoa</taxon>
        <taxon>Arthropoda</taxon>
        <taxon>Hexapoda</taxon>
        <taxon>Insecta</taxon>
        <taxon>Pterygota</taxon>
        <taxon>Neoptera</taxon>
        <taxon>Paraneoptera</taxon>
        <taxon>Hemiptera</taxon>
        <taxon>Auchenorrhyncha</taxon>
        <taxon>Cercopoidea</taxon>
        <taxon>Clastopteridae</taxon>
        <taxon>Clastoptera</taxon>
    </lineage>
</organism>
<dbReference type="PROSITE" id="PS50157">
    <property type="entry name" value="ZINC_FINGER_C2H2_2"/>
    <property type="match status" value="2"/>
</dbReference>
<gene>
    <name evidence="3" type="ORF">g.44292</name>
</gene>
<protein>
    <recommendedName>
        <fullName evidence="2">C2H2-type domain-containing protein</fullName>
    </recommendedName>
</protein>
<keyword evidence="1" id="KW-0862">Zinc</keyword>
<dbReference type="Gene3D" id="3.30.160.60">
    <property type="entry name" value="Classic Zinc Finger"/>
    <property type="match status" value="1"/>
</dbReference>
<evidence type="ECO:0000256" key="1">
    <source>
        <dbReference type="PROSITE-ProRule" id="PRU00042"/>
    </source>
</evidence>
<dbReference type="Pfam" id="PF00096">
    <property type="entry name" value="zf-C2H2"/>
    <property type="match status" value="1"/>
</dbReference>
<keyword evidence="1" id="KW-0479">Metal-binding</keyword>
<dbReference type="AlphaFoldDB" id="A0A1B6CE50"/>
<proteinExistence type="predicted"/>
<dbReference type="EMBL" id="GEDC01025610">
    <property type="protein sequence ID" value="JAS11688.1"/>
    <property type="molecule type" value="Transcribed_RNA"/>
</dbReference>
<name>A0A1B6CE50_9HEMI</name>
<dbReference type="InterPro" id="IPR013087">
    <property type="entry name" value="Znf_C2H2_type"/>
</dbReference>
<keyword evidence="1" id="KW-0863">Zinc-finger</keyword>
<dbReference type="PROSITE" id="PS00028">
    <property type="entry name" value="ZINC_FINGER_C2H2_1"/>
    <property type="match status" value="1"/>
</dbReference>